<name>C0C1U6_9FIRM</name>
<evidence type="ECO:0000313" key="2">
    <source>
        <dbReference type="Proteomes" id="UP000004893"/>
    </source>
</evidence>
<dbReference type="Pfam" id="PF13711">
    <property type="entry name" value="DUF4160"/>
    <property type="match status" value="1"/>
</dbReference>
<comment type="caution">
    <text evidence="1">The sequence shown here is derived from an EMBL/GenBank/DDBJ whole genome shotgun (WGS) entry which is preliminary data.</text>
</comment>
<dbReference type="Proteomes" id="UP000004893">
    <property type="component" value="Unassembled WGS sequence"/>
</dbReference>
<dbReference type="AlphaFoldDB" id="C0C1U6"/>
<organism evidence="1 2">
    <name type="scientific">[Clostridium] hylemonae DSM 15053</name>
    <dbReference type="NCBI Taxonomy" id="553973"/>
    <lineage>
        <taxon>Bacteria</taxon>
        <taxon>Bacillati</taxon>
        <taxon>Bacillota</taxon>
        <taxon>Clostridia</taxon>
        <taxon>Lachnospirales</taxon>
        <taxon>Lachnospiraceae</taxon>
    </lineage>
</organism>
<evidence type="ECO:0008006" key="3">
    <source>
        <dbReference type="Google" id="ProtNLM"/>
    </source>
</evidence>
<reference evidence="1" key="2">
    <citation type="submission" date="2013-06" db="EMBL/GenBank/DDBJ databases">
        <title>Draft genome sequence of Clostridium hylemonae (DSM 15053).</title>
        <authorList>
            <person name="Sudarsanam P."/>
            <person name="Ley R."/>
            <person name="Guruge J."/>
            <person name="Turnbaugh P.J."/>
            <person name="Mahowald M."/>
            <person name="Liep D."/>
            <person name="Gordon J."/>
        </authorList>
    </citation>
    <scope>NUCLEOTIDE SEQUENCE</scope>
    <source>
        <strain evidence="1">DSM 15053</strain>
    </source>
</reference>
<protein>
    <recommendedName>
        <fullName evidence="3">DUF4160 domain-containing protein</fullName>
    </recommendedName>
</protein>
<dbReference type="InterPro" id="IPR025427">
    <property type="entry name" value="DUF4160"/>
</dbReference>
<gene>
    <name evidence="1" type="ORF">CLOHYLEM_06116</name>
</gene>
<reference evidence="1" key="1">
    <citation type="submission" date="2009-02" db="EMBL/GenBank/DDBJ databases">
        <authorList>
            <person name="Fulton L."/>
            <person name="Clifton S."/>
            <person name="Fulton B."/>
            <person name="Xu J."/>
            <person name="Minx P."/>
            <person name="Pepin K.H."/>
            <person name="Johnson M."/>
            <person name="Bhonagiri V."/>
            <person name="Nash W.E."/>
            <person name="Mardis E.R."/>
            <person name="Wilson R.K."/>
        </authorList>
    </citation>
    <scope>NUCLEOTIDE SEQUENCE [LARGE SCALE GENOMIC DNA]</scope>
    <source>
        <strain evidence="1">DSM 15053</strain>
    </source>
</reference>
<proteinExistence type="predicted"/>
<evidence type="ECO:0000313" key="1">
    <source>
        <dbReference type="EMBL" id="EEG74110.1"/>
    </source>
</evidence>
<keyword evidence="2" id="KW-1185">Reference proteome</keyword>
<dbReference type="STRING" id="553973.CLOHYLEM_06116"/>
<sequence length="97" mass="11112">MEGFRLPSLFTVCGYKVYFWSNESGEPIHVHIAKGKPVSNGTKVWLTKRGGCILASNGSNISKKELSELMEFISAQYFLICAEWKKFFMIDDIKFYC</sequence>
<dbReference type="EMBL" id="ABYI02000022">
    <property type="protein sequence ID" value="EEG74110.1"/>
    <property type="molecule type" value="Genomic_DNA"/>
</dbReference>
<dbReference type="HOGENOM" id="CLU_162083_1_0_9"/>
<dbReference type="eggNOG" id="ENOG5030AHI">
    <property type="taxonomic scope" value="Bacteria"/>
</dbReference>
<accession>C0C1U6</accession>